<dbReference type="NCBIfam" id="TIGR01614">
    <property type="entry name" value="PME_inhib"/>
    <property type="match status" value="1"/>
</dbReference>
<keyword evidence="7" id="KW-0325">Glycoprotein</keyword>
<dbReference type="FunFam" id="1.20.140.40:FF:000004">
    <property type="entry name" value="Pectinesterase"/>
    <property type="match status" value="1"/>
</dbReference>
<dbReference type="InterPro" id="IPR035513">
    <property type="entry name" value="Invertase/methylesterase_inhib"/>
</dbReference>
<keyword evidence="4" id="KW-0964">Secreted</keyword>
<reference evidence="13 14" key="1">
    <citation type="submission" date="2023-12" db="EMBL/GenBank/DDBJ databases">
        <title>A high-quality genome assembly for Dillenia turbinata (Dilleniales).</title>
        <authorList>
            <person name="Chanderbali A."/>
        </authorList>
    </citation>
    <scope>NUCLEOTIDE SEQUENCE [LARGE SCALE GENOMIC DNA]</scope>
    <source>
        <strain evidence="13">LSX21</strain>
        <tissue evidence="13">Leaf</tissue>
    </source>
</reference>
<keyword evidence="6" id="KW-1015">Disulfide bond</keyword>
<dbReference type="CDD" id="cd15798">
    <property type="entry name" value="PMEI-like_3"/>
    <property type="match status" value="1"/>
</dbReference>
<dbReference type="Proteomes" id="UP001370490">
    <property type="component" value="Unassembled WGS sequence"/>
</dbReference>
<evidence type="ECO:0000256" key="9">
    <source>
        <dbReference type="ARBA" id="ARBA00047928"/>
    </source>
</evidence>
<dbReference type="SMART" id="SM00856">
    <property type="entry name" value="PMEI"/>
    <property type="match status" value="1"/>
</dbReference>
<dbReference type="EMBL" id="JBAMMX010000005">
    <property type="protein sequence ID" value="KAK6941020.1"/>
    <property type="molecule type" value="Genomic_DNA"/>
</dbReference>
<dbReference type="AlphaFoldDB" id="A0AAN8VW42"/>
<evidence type="ECO:0000256" key="6">
    <source>
        <dbReference type="ARBA" id="ARBA00023157"/>
    </source>
</evidence>
<dbReference type="Gene3D" id="1.20.140.40">
    <property type="entry name" value="Invertase/pectin methylesterase inhibitor family protein"/>
    <property type="match status" value="1"/>
</dbReference>
<evidence type="ECO:0000256" key="4">
    <source>
        <dbReference type="ARBA" id="ARBA00022525"/>
    </source>
</evidence>
<comment type="caution">
    <text evidence="13">The sequence shown here is derived from an EMBL/GenBank/DDBJ whole genome shotgun (WGS) entry which is preliminary data.</text>
</comment>
<evidence type="ECO:0000256" key="5">
    <source>
        <dbReference type="ARBA" id="ARBA00022729"/>
    </source>
</evidence>
<evidence type="ECO:0000256" key="10">
    <source>
        <dbReference type="ARBA" id="ARBA00057335"/>
    </source>
</evidence>
<keyword evidence="8" id="KW-0961">Cell wall biogenesis/degradation</keyword>
<dbReference type="PANTHER" id="PTHR31707">
    <property type="entry name" value="PECTINESTERASE"/>
    <property type="match status" value="1"/>
</dbReference>
<comment type="catalytic activity">
    <reaction evidence="9">
        <text>[(1-&gt;4)-alpha-D-galacturonosyl methyl ester](n) + n H2O = [(1-&gt;4)-alpha-D-galacturonosyl](n) + n methanol + n H(+)</text>
        <dbReference type="Rhea" id="RHEA:22380"/>
        <dbReference type="Rhea" id="RHEA-COMP:14570"/>
        <dbReference type="Rhea" id="RHEA-COMP:14573"/>
        <dbReference type="ChEBI" id="CHEBI:15377"/>
        <dbReference type="ChEBI" id="CHEBI:15378"/>
        <dbReference type="ChEBI" id="CHEBI:17790"/>
        <dbReference type="ChEBI" id="CHEBI:140522"/>
        <dbReference type="ChEBI" id="CHEBI:140523"/>
        <dbReference type="EC" id="3.1.1.11"/>
    </reaction>
</comment>
<dbReference type="SUPFAM" id="SSF101148">
    <property type="entry name" value="Plant invertase/pectin methylesterase inhibitor"/>
    <property type="match status" value="1"/>
</dbReference>
<proteinExistence type="predicted"/>
<gene>
    <name evidence="13" type="ORF">RJ641_030551</name>
</gene>
<accession>A0AAN8VW42</accession>
<feature type="domain" description="Pectinesterase inhibitor" evidence="12">
    <location>
        <begin position="35"/>
        <end position="188"/>
    </location>
</feature>
<evidence type="ECO:0000259" key="12">
    <source>
        <dbReference type="SMART" id="SM00856"/>
    </source>
</evidence>
<evidence type="ECO:0000256" key="8">
    <source>
        <dbReference type="ARBA" id="ARBA00023316"/>
    </source>
</evidence>
<name>A0AAN8VW42_9MAGN</name>
<protein>
    <recommendedName>
        <fullName evidence="3">pectinesterase</fullName>
        <ecNumber evidence="3">3.1.1.11</ecNumber>
    </recommendedName>
</protein>
<keyword evidence="5 11" id="KW-0732">Signal</keyword>
<keyword evidence="14" id="KW-1185">Reference proteome</keyword>
<dbReference type="GO" id="GO:0030599">
    <property type="term" value="F:pectinesterase activity"/>
    <property type="evidence" value="ECO:0007669"/>
    <property type="project" value="UniProtKB-EC"/>
</dbReference>
<evidence type="ECO:0000256" key="2">
    <source>
        <dbReference type="ARBA" id="ARBA00004613"/>
    </source>
</evidence>
<organism evidence="13 14">
    <name type="scientific">Dillenia turbinata</name>
    <dbReference type="NCBI Taxonomy" id="194707"/>
    <lineage>
        <taxon>Eukaryota</taxon>
        <taxon>Viridiplantae</taxon>
        <taxon>Streptophyta</taxon>
        <taxon>Embryophyta</taxon>
        <taxon>Tracheophyta</taxon>
        <taxon>Spermatophyta</taxon>
        <taxon>Magnoliopsida</taxon>
        <taxon>eudicotyledons</taxon>
        <taxon>Gunneridae</taxon>
        <taxon>Pentapetalae</taxon>
        <taxon>Dilleniales</taxon>
        <taxon>Dilleniaceae</taxon>
        <taxon>Dillenia</taxon>
    </lineage>
</organism>
<evidence type="ECO:0000256" key="7">
    <source>
        <dbReference type="ARBA" id="ARBA00023180"/>
    </source>
</evidence>
<feature type="signal peptide" evidence="11">
    <location>
        <begin position="1"/>
        <end position="30"/>
    </location>
</feature>
<dbReference type="GO" id="GO:0071555">
    <property type="term" value="P:cell wall organization"/>
    <property type="evidence" value="ECO:0007669"/>
    <property type="project" value="UniProtKB-KW"/>
</dbReference>
<dbReference type="InterPro" id="IPR006501">
    <property type="entry name" value="Pectinesterase_inhib_dom"/>
</dbReference>
<evidence type="ECO:0000256" key="1">
    <source>
        <dbReference type="ARBA" id="ARBA00004196"/>
    </source>
</evidence>
<comment type="function">
    <text evidence="10">Acts in the modification of cell walls via demethylesterification of cell wall pectin.</text>
</comment>
<evidence type="ECO:0000313" key="14">
    <source>
        <dbReference type="Proteomes" id="UP001370490"/>
    </source>
</evidence>
<dbReference type="GO" id="GO:0004857">
    <property type="term" value="F:enzyme inhibitor activity"/>
    <property type="evidence" value="ECO:0007669"/>
    <property type="project" value="InterPro"/>
</dbReference>
<comment type="subcellular location">
    <subcellularLocation>
        <location evidence="1">Cell envelope</location>
    </subcellularLocation>
    <subcellularLocation>
        <location evidence="2">Secreted</location>
    </subcellularLocation>
</comment>
<dbReference type="EC" id="3.1.1.11" evidence="3"/>
<feature type="chain" id="PRO_5042857641" description="pectinesterase" evidence="11">
    <location>
        <begin position="31"/>
        <end position="313"/>
    </location>
</feature>
<evidence type="ECO:0000313" key="13">
    <source>
        <dbReference type="EMBL" id="KAK6941020.1"/>
    </source>
</evidence>
<evidence type="ECO:0000256" key="11">
    <source>
        <dbReference type="SAM" id="SignalP"/>
    </source>
</evidence>
<sequence>MASKLFSLSNMSLVLISFAIFLSFISSSLADPPPSSPISSRSLCKSTLNPVFCTTFLPSNQNGNVYYYGRYSIRQALSASRKFLNLVQNYLRNPKPLSTSAIRALQDCEFLAQLNMEFLTTYYATFNTNTTLPALQADNVHAFLSAILTNQQTCLDGISSVSSAWNVKNELYTPLSNDTELYSLSLDLFTKGWVPKNRKMKTTWTPTAQQRMFINGHLPLNMSDRARNIYESVSGRKLLQTDYQAVNVSDIVVVSQDGTGDFTLINDAVASAPNNSDGTLSRSDNESCKGFQFWELGSSNFVLSAVCLLALGL</sequence>
<dbReference type="Pfam" id="PF04043">
    <property type="entry name" value="PMEI"/>
    <property type="match status" value="1"/>
</dbReference>
<dbReference type="GO" id="GO:0005576">
    <property type="term" value="C:extracellular region"/>
    <property type="evidence" value="ECO:0007669"/>
    <property type="project" value="UniProtKB-SubCell"/>
</dbReference>
<evidence type="ECO:0000256" key="3">
    <source>
        <dbReference type="ARBA" id="ARBA00013229"/>
    </source>
</evidence>